<dbReference type="EMBL" id="MU251771">
    <property type="protein sequence ID" value="KAG9229417.1"/>
    <property type="molecule type" value="Genomic_DNA"/>
</dbReference>
<gene>
    <name evidence="10" type="ORF">BJ875DRAFT_474920</name>
</gene>
<comment type="function">
    <text evidence="1">Catalyzes the intermembrane transfer of phosphatidylglycerol and phosphatidylinositol.</text>
</comment>
<evidence type="ECO:0000256" key="8">
    <source>
        <dbReference type="SAM" id="SignalP"/>
    </source>
</evidence>
<dbReference type="Proteomes" id="UP000824998">
    <property type="component" value="Unassembled WGS sequence"/>
</dbReference>
<sequence>MRFSLALSSLFLSTLVASEGLSFFSGGQKILDDKGEAVPGNNPLTHCKPDHSDDILELDHVNLSPNPPVPGQRLTIEAVGTLSERIEKGAYVDLSVKYGIIKLLSTRADMCDQVKNVEIECPIEKGTTTIKKEVDIPKEIPGGTYTVFADAYTEDERKIVCLEATVKF</sequence>
<evidence type="ECO:0000259" key="9">
    <source>
        <dbReference type="SMART" id="SM00737"/>
    </source>
</evidence>
<keyword evidence="6 8" id="KW-0732">Signal</keyword>
<dbReference type="CDD" id="cd00917">
    <property type="entry name" value="PG-PI_TP"/>
    <property type="match status" value="1"/>
</dbReference>
<comment type="caution">
    <text evidence="10">The sequence shown here is derived from an EMBL/GenBank/DDBJ whole genome shotgun (WGS) entry which is preliminary data.</text>
</comment>
<evidence type="ECO:0000256" key="6">
    <source>
        <dbReference type="ARBA" id="ARBA00022729"/>
    </source>
</evidence>
<evidence type="ECO:0000256" key="2">
    <source>
        <dbReference type="ARBA" id="ARBA00006370"/>
    </source>
</evidence>
<comment type="similarity">
    <text evidence="2">Belongs to the NPC2 family.</text>
</comment>
<dbReference type="InterPro" id="IPR033917">
    <property type="entry name" value="ML_PG-PI_TP"/>
</dbReference>
<comment type="subunit">
    <text evidence="3">Monomer.</text>
</comment>
<keyword evidence="5" id="KW-0813">Transport</keyword>
<dbReference type="Pfam" id="PF02221">
    <property type="entry name" value="E1_DerP2_DerF2"/>
    <property type="match status" value="1"/>
</dbReference>
<proteinExistence type="inferred from homology"/>
<keyword evidence="7" id="KW-0445">Lipid transport</keyword>
<evidence type="ECO:0000256" key="4">
    <source>
        <dbReference type="ARBA" id="ARBA00016056"/>
    </source>
</evidence>
<dbReference type="SUPFAM" id="SSF81296">
    <property type="entry name" value="E set domains"/>
    <property type="match status" value="1"/>
</dbReference>
<feature type="domain" description="MD-2-related lipid-recognition" evidence="9">
    <location>
        <begin position="44"/>
        <end position="166"/>
    </location>
</feature>
<feature type="chain" id="PRO_5040469623" description="Phosphatidylglycerol/phosphatidylinositol transfer protein" evidence="8">
    <location>
        <begin position="21"/>
        <end position="168"/>
    </location>
</feature>
<evidence type="ECO:0000313" key="10">
    <source>
        <dbReference type="EMBL" id="KAG9229417.1"/>
    </source>
</evidence>
<keyword evidence="11" id="KW-1185">Reference proteome</keyword>
<dbReference type="PANTHER" id="PTHR11306">
    <property type="entry name" value="NIEMANN PICK TYPE C2 PROTEIN NPC2-RELATED"/>
    <property type="match status" value="1"/>
</dbReference>
<dbReference type="InterPro" id="IPR003172">
    <property type="entry name" value="ML_dom"/>
</dbReference>
<dbReference type="GO" id="GO:0032934">
    <property type="term" value="F:sterol binding"/>
    <property type="evidence" value="ECO:0007669"/>
    <property type="project" value="InterPro"/>
</dbReference>
<accession>A0A9P7Y9M7</accession>
<dbReference type="Gene3D" id="2.60.40.770">
    <property type="match status" value="1"/>
</dbReference>
<feature type="signal peptide" evidence="8">
    <location>
        <begin position="1"/>
        <end position="20"/>
    </location>
</feature>
<dbReference type="PANTHER" id="PTHR11306:SF0">
    <property type="entry name" value="PHOSPHATIDYLGLYCEROL_PHOSPHATIDYLINOSITOL TRANSFER PROTEIN"/>
    <property type="match status" value="1"/>
</dbReference>
<reference evidence="10" key="1">
    <citation type="journal article" date="2021" name="IMA Fungus">
        <title>Genomic characterization of three marine fungi, including Emericellopsis atlantica sp. nov. with signatures of a generalist lifestyle and marine biomass degradation.</title>
        <authorList>
            <person name="Hagestad O.C."/>
            <person name="Hou L."/>
            <person name="Andersen J.H."/>
            <person name="Hansen E.H."/>
            <person name="Altermark B."/>
            <person name="Li C."/>
            <person name="Kuhnert E."/>
            <person name="Cox R.J."/>
            <person name="Crous P.W."/>
            <person name="Spatafora J.W."/>
            <person name="Lail K."/>
            <person name="Amirebrahimi M."/>
            <person name="Lipzen A."/>
            <person name="Pangilinan J."/>
            <person name="Andreopoulos W."/>
            <person name="Hayes R.D."/>
            <person name="Ng V."/>
            <person name="Grigoriev I.V."/>
            <person name="Jackson S.A."/>
            <person name="Sutton T.D.S."/>
            <person name="Dobson A.D.W."/>
            <person name="Rama T."/>
        </authorList>
    </citation>
    <scope>NUCLEOTIDE SEQUENCE</scope>
    <source>
        <strain evidence="10">TRa018bII</strain>
    </source>
</reference>
<protein>
    <recommendedName>
        <fullName evidence="4">Phosphatidylglycerol/phosphatidylinositol transfer protein</fullName>
    </recommendedName>
</protein>
<dbReference type="GO" id="GO:0032366">
    <property type="term" value="P:intracellular sterol transport"/>
    <property type="evidence" value="ECO:0007669"/>
    <property type="project" value="InterPro"/>
</dbReference>
<dbReference type="AlphaFoldDB" id="A0A9P7Y9M7"/>
<evidence type="ECO:0000256" key="5">
    <source>
        <dbReference type="ARBA" id="ARBA00022448"/>
    </source>
</evidence>
<dbReference type="FunFam" id="2.60.40.770:FF:000004">
    <property type="entry name" value="Phosphatidylglycerol/phosphatidylinositol transfer protein"/>
    <property type="match status" value="1"/>
</dbReference>
<evidence type="ECO:0000256" key="7">
    <source>
        <dbReference type="ARBA" id="ARBA00023055"/>
    </source>
</evidence>
<name>A0A9P7Y9M7_9HELO</name>
<dbReference type="SMART" id="SM00737">
    <property type="entry name" value="ML"/>
    <property type="match status" value="1"/>
</dbReference>
<evidence type="ECO:0000256" key="1">
    <source>
        <dbReference type="ARBA" id="ARBA00002053"/>
    </source>
</evidence>
<evidence type="ECO:0000256" key="3">
    <source>
        <dbReference type="ARBA" id="ARBA00011245"/>
    </source>
</evidence>
<organism evidence="10 11">
    <name type="scientific">Amylocarpus encephaloides</name>
    <dbReference type="NCBI Taxonomy" id="45428"/>
    <lineage>
        <taxon>Eukaryota</taxon>
        <taxon>Fungi</taxon>
        <taxon>Dikarya</taxon>
        <taxon>Ascomycota</taxon>
        <taxon>Pezizomycotina</taxon>
        <taxon>Leotiomycetes</taxon>
        <taxon>Helotiales</taxon>
        <taxon>Helotiales incertae sedis</taxon>
        <taxon>Amylocarpus</taxon>
    </lineage>
</organism>
<dbReference type="InterPro" id="IPR039670">
    <property type="entry name" value="NPC2-like"/>
</dbReference>
<dbReference type="InterPro" id="IPR014756">
    <property type="entry name" value="Ig_E-set"/>
</dbReference>
<dbReference type="OrthoDB" id="6409159at2759"/>
<evidence type="ECO:0000313" key="11">
    <source>
        <dbReference type="Proteomes" id="UP000824998"/>
    </source>
</evidence>